<sequence>MPTYDYYEEDDVPHRRGTRSSIASSLRRSASSILPRGSTALAYPKPKSAPDDRSYATSASVTIADGDIAESSYISVLAALRDGNLPNNQQLEAIFATLKASTSDDAADSKLTPDGKTVRKDLDQLVDSLRKVLVEKNDEEDLQQFVYHARQAAGVMNKDAGADGLDMDNLFSNVSNLARVLLGSEDFKQYLTQLNAVFQKMLEGFDLNNQTSSGGDDTLDDAARQQLIKSMGTTLRTLGSDPEYRSAMQTLIDFGKQFAQAGRTKGKQVTRDANAQVAMQDLKHYFVKLSGQSLDDVLHTIKDLRRHVGGSEGYEFRNTSKEAINFIEKSITDKNFTYDRGYAAHGADILRRLRVILFRDHLDRAKNLKGQTDSLMKSVSENDDMKNLRRDVERLVHDLFRDENNNPEFKTTLLSDAGNVLLPAILDKINHIVIPRIEHSNDDFFLAIESMKLTSNTFLPDSLDLKLKHSARVAFREAKPSTLQHRLVLNFNGIHANLQDIPFYYRKKTGFPKIKDYGVADVSMPGDGINTIMKLDVDWANPNRTIIVRKVKVLLEDFKLNIHHTEHDHLFSALAPFFSQTIKKQLKDNLRDQITSAIRQMDYYITLIKKTYIQTPRHPPGEGPAAEGQDESFAGKFLTAAGLIAKRKSTAKKDKGKAPAHANNVGVNGQSDAVDTSGDLDYGAHGGGQGDGAESPGGHWQEPIQQSIDAQGEDLDGGVQQGSSLGR</sequence>
<accession>A0AAD5X759</accession>
<dbReference type="InterPro" id="IPR017943">
    <property type="entry name" value="Bactericidal_perm-incr_a/b_dom"/>
</dbReference>
<gene>
    <name evidence="3" type="ORF">HK097_002421</name>
</gene>
<proteinExistence type="predicted"/>
<evidence type="ECO:0000313" key="4">
    <source>
        <dbReference type="Proteomes" id="UP001212841"/>
    </source>
</evidence>
<dbReference type="EMBL" id="JADGJD010000152">
    <property type="protein sequence ID" value="KAJ3054198.1"/>
    <property type="molecule type" value="Genomic_DNA"/>
</dbReference>
<feature type="domain" description="HAM1-like N-terminal" evidence="2">
    <location>
        <begin position="75"/>
        <end position="154"/>
    </location>
</feature>
<dbReference type="Gene3D" id="3.15.10.10">
    <property type="entry name" value="Bactericidal permeability-increasing protein, domain 1"/>
    <property type="match status" value="1"/>
</dbReference>
<organism evidence="3 4">
    <name type="scientific">Rhizophlyctis rosea</name>
    <dbReference type="NCBI Taxonomy" id="64517"/>
    <lineage>
        <taxon>Eukaryota</taxon>
        <taxon>Fungi</taxon>
        <taxon>Fungi incertae sedis</taxon>
        <taxon>Chytridiomycota</taxon>
        <taxon>Chytridiomycota incertae sedis</taxon>
        <taxon>Chytridiomycetes</taxon>
        <taxon>Rhizophlyctidales</taxon>
        <taxon>Rhizophlyctidaceae</taxon>
        <taxon>Rhizophlyctis</taxon>
    </lineage>
</organism>
<dbReference type="Proteomes" id="UP001212841">
    <property type="component" value="Unassembled WGS sequence"/>
</dbReference>
<protein>
    <recommendedName>
        <fullName evidence="2">HAM1-like N-terminal domain-containing protein</fullName>
    </recommendedName>
</protein>
<dbReference type="SUPFAM" id="SSF55394">
    <property type="entry name" value="Bactericidal permeability-increasing protein, BPI"/>
    <property type="match status" value="1"/>
</dbReference>
<reference evidence="3" key="1">
    <citation type="submission" date="2020-05" db="EMBL/GenBank/DDBJ databases">
        <title>Phylogenomic resolution of chytrid fungi.</title>
        <authorList>
            <person name="Stajich J.E."/>
            <person name="Amses K."/>
            <person name="Simmons R."/>
            <person name="Seto K."/>
            <person name="Myers J."/>
            <person name="Bonds A."/>
            <person name="Quandt C.A."/>
            <person name="Barry K."/>
            <person name="Liu P."/>
            <person name="Grigoriev I."/>
            <person name="Longcore J.E."/>
            <person name="James T.Y."/>
        </authorList>
    </citation>
    <scope>NUCLEOTIDE SEQUENCE</scope>
    <source>
        <strain evidence="3">JEL0318</strain>
    </source>
</reference>
<feature type="region of interest" description="Disordered" evidence="1">
    <location>
        <begin position="1"/>
        <end position="30"/>
    </location>
</feature>
<evidence type="ECO:0000313" key="3">
    <source>
        <dbReference type="EMBL" id="KAJ3054198.1"/>
    </source>
</evidence>
<feature type="region of interest" description="Disordered" evidence="1">
    <location>
        <begin position="650"/>
        <end position="727"/>
    </location>
</feature>
<dbReference type="InterPro" id="IPR045967">
    <property type="entry name" value="HAM1-like_N"/>
</dbReference>
<feature type="domain" description="HAM1-like N-terminal" evidence="2">
    <location>
        <begin position="238"/>
        <end position="535"/>
    </location>
</feature>
<feature type="compositionally biased region" description="Acidic residues" evidence="1">
    <location>
        <begin position="1"/>
        <end position="11"/>
    </location>
</feature>
<dbReference type="GO" id="GO:0008289">
    <property type="term" value="F:lipid binding"/>
    <property type="evidence" value="ECO:0007669"/>
    <property type="project" value="InterPro"/>
</dbReference>
<name>A0AAD5X759_9FUNG</name>
<evidence type="ECO:0000256" key="1">
    <source>
        <dbReference type="SAM" id="MobiDB-lite"/>
    </source>
</evidence>
<evidence type="ECO:0000259" key="2">
    <source>
        <dbReference type="Pfam" id="PF19343"/>
    </source>
</evidence>
<dbReference type="PANTHER" id="PTHR31138">
    <property type="entry name" value="CHROMOSOME 19, WHOLE GENOME SHOTGUN SEQUENCE"/>
    <property type="match status" value="1"/>
</dbReference>
<comment type="caution">
    <text evidence="3">The sequence shown here is derived from an EMBL/GenBank/DDBJ whole genome shotgun (WGS) entry which is preliminary data.</text>
</comment>
<dbReference type="AlphaFoldDB" id="A0AAD5X759"/>
<feature type="compositionally biased region" description="Polar residues" evidence="1">
    <location>
        <begin position="665"/>
        <end position="674"/>
    </location>
</feature>
<keyword evidence="4" id="KW-1185">Reference proteome</keyword>
<dbReference type="PANTHER" id="PTHR31138:SF1">
    <property type="entry name" value="PDZ DOMAIN-CONTAINING PROTEIN"/>
    <property type="match status" value="1"/>
</dbReference>
<feature type="compositionally biased region" description="Low complexity" evidence="1">
    <location>
        <begin position="20"/>
        <end position="30"/>
    </location>
</feature>
<dbReference type="Pfam" id="PF19343">
    <property type="entry name" value="HAM1_N"/>
    <property type="match status" value="2"/>
</dbReference>